<dbReference type="InterPro" id="IPR000522">
    <property type="entry name" value="ABC_transptr_permease_BtuC"/>
</dbReference>
<dbReference type="OrthoDB" id="9782305at2"/>
<evidence type="ECO:0000256" key="5">
    <source>
        <dbReference type="ARBA" id="ARBA00022692"/>
    </source>
</evidence>
<feature type="transmembrane region" description="Helical" evidence="8">
    <location>
        <begin position="149"/>
        <end position="169"/>
    </location>
</feature>
<feature type="transmembrane region" description="Helical" evidence="8">
    <location>
        <begin position="241"/>
        <end position="268"/>
    </location>
</feature>
<comment type="similarity">
    <text evidence="2">Belongs to the binding-protein-dependent transport system permease family. FecCD subfamily.</text>
</comment>
<feature type="transmembrane region" description="Helical" evidence="8">
    <location>
        <begin position="121"/>
        <end position="142"/>
    </location>
</feature>
<evidence type="ECO:0000256" key="8">
    <source>
        <dbReference type="SAM" id="Phobius"/>
    </source>
</evidence>
<protein>
    <submittedName>
        <fullName evidence="9">Iron complex transport system permease protein</fullName>
    </submittedName>
</protein>
<dbReference type="PANTHER" id="PTHR30472">
    <property type="entry name" value="FERRIC ENTEROBACTIN TRANSPORT SYSTEM PERMEASE PROTEIN"/>
    <property type="match status" value="1"/>
</dbReference>
<feature type="transmembrane region" description="Helical" evidence="8">
    <location>
        <begin position="280"/>
        <end position="298"/>
    </location>
</feature>
<evidence type="ECO:0000256" key="7">
    <source>
        <dbReference type="ARBA" id="ARBA00023136"/>
    </source>
</evidence>
<feature type="transmembrane region" description="Helical" evidence="8">
    <location>
        <begin position="64"/>
        <end position="84"/>
    </location>
</feature>
<evidence type="ECO:0000313" key="10">
    <source>
        <dbReference type="Proteomes" id="UP000190102"/>
    </source>
</evidence>
<dbReference type="CDD" id="cd06550">
    <property type="entry name" value="TM_ABC_iron-siderophores_like"/>
    <property type="match status" value="1"/>
</dbReference>
<sequence length="336" mass="35479">MKPLPLLLSLVGLLAIMVVSLCLGKYPLQLAEISSFFRQEWFGGTALPTERMELLRNLLLEIRLPRILAAALIGAALATSGAAYQAMFVNPLVSPSLLGVLSGASFGAALGMVFFKNWYEVQLASFLGGVAAVLVAVGLARVYRISGTIMLVLGGVISGALFAALLSLVKYLADPYNQLPAIVYWLMGNLSLADRTTVLRVSLPICLGLGILMLSARKLNVLSMGDEEAAALGINVQQVRLLVITAATLISALTVVIAGAVGWVGLIIPHIARMLVGPDNTTLLPVSALLGAGYLIVVDDVTRLAFAFELPIGIVTALVGIPFFMLVLGNARKGWQ</sequence>
<keyword evidence="6 8" id="KW-1133">Transmembrane helix</keyword>
<organism evidence="9 10">
    <name type="scientific">Trichlorobacter thiogenes</name>
    <dbReference type="NCBI Taxonomy" id="115783"/>
    <lineage>
        <taxon>Bacteria</taxon>
        <taxon>Pseudomonadati</taxon>
        <taxon>Thermodesulfobacteriota</taxon>
        <taxon>Desulfuromonadia</taxon>
        <taxon>Geobacterales</taxon>
        <taxon>Geobacteraceae</taxon>
        <taxon>Trichlorobacter</taxon>
    </lineage>
</organism>
<evidence type="ECO:0000256" key="1">
    <source>
        <dbReference type="ARBA" id="ARBA00004651"/>
    </source>
</evidence>
<dbReference type="PANTHER" id="PTHR30472:SF70">
    <property type="entry name" value="MOLYBDATE IMPORT SYSTEM PERMEASE PROTEIN MOLB"/>
    <property type="match status" value="1"/>
</dbReference>
<feature type="transmembrane region" description="Helical" evidence="8">
    <location>
        <begin position="96"/>
        <end position="115"/>
    </location>
</feature>
<reference evidence="10" key="1">
    <citation type="submission" date="2017-02" db="EMBL/GenBank/DDBJ databases">
        <authorList>
            <person name="Varghese N."/>
            <person name="Submissions S."/>
        </authorList>
    </citation>
    <scope>NUCLEOTIDE SEQUENCE [LARGE SCALE GENOMIC DNA]</scope>
    <source>
        <strain evidence="10">ATCC BAA-34</strain>
    </source>
</reference>
<dbReference type="InterPro" id="IPR037294">
    <property type="entry name" value="ABC_BtuC-like"/>
</dbReference>
<dbReference type="RefSeq" id="WP_078791114.1">
    <property type="nucleotide sequence ID" value="NZ_FUWR01000020.1"/>
</dbReference>
<gene>
    <name evidence="9" type="ORF">SAMN02745119_02894</name>
</gene>
<feature type="transmembrane region" description="Helical" evidence="8">
    <location>
        <begin position="199"/>
        <end position="216"/>
    </location>
</feature>
<keyword evidence="5 8" id="KW-0812">Transmembrane</keyword>
<dbReference type="GO" id="GO:0033214">
    <property type="term" value="P:siderophore-iron import into cell"/>
    <property type="evidence" value="ECO:0007669"/>
    <property type="project" value="TreeGrafter"/>
</dbReference>
<dbReference type="Gene3D" id="1.10.3470.10">
    <property type="entry name" value="ABC transporter involved in vitamin B12 uptake, BtuC"/>
    <property type="match status" value="1"/>
</dbReference>
<dbReference type="FunFam" id="1.10.3470.10:FF:000001">
    <property type="entry name" value="Vitamin B12 ABC transporter permease BtuC"/>
    <property type="match status" value="1"/>
</dbReference>
<evidence type="ECO:0000256" key="4">
    <source>
        <dbReference type="ARBA" id="ARBA00022475"/>
    </source>
</evidence>
<dbReference type="AlphaFoldDB" id="A0A1T4RH52"/>
<evidence type="ECO:0000256" key="3">
    <source>
        <dbReference type="ARBA" id="ARBA00022448"/>
    </source>
</evidence>
<dbReference type="GO" id="GO:0005886">
    <property type="term" value="C:plasma membrane"/>
    <property type="evidence" value="ECO:0007669"/>
    <property type="project" value="UniProtKB-SubCell"/>
</dbReference>
<name>A0A1T4RH52_9BACT</name>
<accession>A0A1T4RH52</accession>
<evidence type="ECO:0000313" key="9">
    <source>
        <dbReference type="EMBL" id="SKA15263.1"/>
    </source>
</evidence>
<dbReference type="EMBL" id="FUWR01000020">
    <property type="protein sequence ID" value="SKA15263.1"/>
    <property type="molecule type" value="Genomic_DNA"/>
</dbReference>
<keyword evidence="7 8" id="KW-0472">Membrane</keyword>
<dbReference type="Proteomes" id="UP000190102">
    <property type="component" value="Unassembled WGS sequence"/>
</dbReference>
<dbReference type="SUPFAM" id="SSF81345">
    <property type="entry name" value="ABC transporter involved in vitamin B12 uptake, BtuC"/>
    <property type="match status" value="1"/>
</dbReference>
<evidence type="ECO:0000256" key="6">
    <source>
        <dbReference type="ARBA" id="ARBA00022989"/>
    </source>
</evidence>
<proteinExistence type="inferred from homology"/>
<keyword evidence="4" id="KW-1003">Cell membrane</keyword>
<keyword evidence="10" id="KW-1185">Reference proteome</keyword>
<evidence type="ECO:0000256" key="2">
    <source>
        <dbReference type="ARBA" id="ARBA00007935"/>
    </source>
</evidence>
<dbReference type="STRING" id="115783.SAMN02745119_02894"/>
<dbReference type="GO" id="GO:0022857">
    <property type="term" value="F:transmembrane transporter activity"/>
    <property type="evidence" value="ECO:0007669"/>
    <property type="project" value="InterPro"/>
</dbReference>
<dbReference type="Pfam" id="PF01032">
    <property type="entry name" value="FecCD"/>
    <property type="match status" value="1"/>
</dbReference>
<keyword evidence="3" id="KW-0813">Transport</keyword>
<feature type="transmembrane region" description="Helical" evidence="8">
    <location>
        <begin position="304"/>
        <end position="328"/>
    </location>
</feature>
<comment type="subcellular location">
    <subcellularLocation>
        <location evidence="1">Cell membrane</location>
        <topology evidence="1">Multi-pass membrane protein</topology>
    </subcellularLocation>
</comment>